<dbReference type="PANTHER" id="PTHR30204">
    <property type="entry name" value="REDOX-CYCLING DRUG-SENSING TRANSCRIPTIONAL ACTIVATOR SOXR"/>
    <property type="match status" value="1"/>
</dbReference>
<evidence type="ECO:0000256" key="1">
    <source>
        <dbReference type="ARBA" id="ARBA00023125"/>
    </source>
</evidence>
<dbReference type="EMBL" id="BAABBX010000015">
    <property type="protein sequence ID" value="GAA4190889.1"/>
    <property type="molecule type" value="Genomic_DNA"/>
</dbReference>
<reference evidence="5" key="1">
    <citation type="journal article" date="2019" name="Int. J. Syst. Evol. Microbiol.">
        <title>The Global Catalogue of Microorganisms (GCM) 10K type strain sequencing project: providing services to taxonomists for standard genome sequencing and annotation.</title>
        <authorList>
            <consortium name="The Broad Institute Genomics Platform"/>
            <consortium name="The Broad Institute Genome Sequencing Center for Infectious Disease"/>
            <person name="Wu L."/>
            <person name="Ma J."/>
        </authorList>
    </citation>
    <scope>NUCLEOTIDE SEQUENCE [LARGE SCALE GENOMIC DNA]</scope>
    <source>
        <strain evidence="5">JCM 17593</strain>
    </source>
</reference>
<comment type="caution">
    <text evidence="4">The sequence shown here is derived from an EMBL/GenBank/DDBJ whole genome shotgun (WGS) entry which is preliminary data.</text>
</comment>
<dbReference type="CDD" id="cd00592">
    <property type="entry name" value="HTH_MerR-like"/>
    <property type="match status" value="1"/>
</dbReference>
<dbReference type="Gene3D" id="1.10.1660.10">
    <property type="match status" value="1"/>
</dbReference>
<name>A0ABP8AUP1_9MICO</name>
<dbReference type="PANTHER" id="PTHR30204:SF93">
    <property type="entry name" value="HTH MERR-TYPE DOMAIN-CONTAINING PROTEIN"/>
    <property type="match status" value="1"/>
</dbReference>
<dbReference type="SMART" id="SM00422">
    <property type="entry name" value="HTH_MERR"/>
    <property type="match status" value="1"/>
</dbReference>
<dbReference type="SUPFAM" id="SSF46955">
    <property type="entry name" value="Putative DNA-binding domain"/>
    <property type="match status" value="1"/>
</dbReference>
<evidence type="ECO:0000256" key="2">
    <source>
        <dbReference type="SAM" id="Coils"/>
    </source>
</evidence>
<feature type="coiled-coil region" evidence="2">
    <location>
        <begin position="80"/>
        <end position="107"/>
    </location>
</feature>
<proteinExistence type="predicted"/>
<keyword evidence="2" id="KW-0175">Coiled coil</keyword>
<dbReference type="InterPro" id="IPR000551">
    <property type="entry name" value="MerR-type_HTH_dom"/>
</dbReference>
<dbReference type="PROSITE" id="PS50937">
    <property type="entry name" value="HTH_MERR_2"/>
    <property type="match status" value="1"/>
</dbReference>
<feature type="domain" description="HTH merR-type" evidence="3">
    <location>
        <begin position="2"/>
        <end position="71"/>
    </location>
</feature>
<evidence type="ECO:0000259" key="3">
    <source>
        <dbReference type="PROSITE" id="PS50937"/>
    </source>
</evidence>
<keyword evidence="5" id="KW-1185">Reference proteome</keyword>
<dbReference type="InterPro" id="IPR047057">
    <property type="entry name" value="MerR_fam"/>
</dbReference>
<dbReference type="Proteomes" id="UP001500213">
    <property type="component" value="Unassembled WGS sequence"/>
</dbReference>
<evidence type="ECO:0000313" key="4">
    <source>
        <dbReference type="EMBL" id="GAA4190889.1"/>
    </source>
</evidence>
<keyword evidence="1" id="KW-0238">DNA-binding</keyword>
<gene>
    <name evidence="4" type="ORF">GCM10022288_20880</name>
</gene>
<organism evidence="4 5">
    <name type="scientific">Gryllotalpicola kribbensis</name>
    <dbReference type="NCBI Taxonomy" id="993084"/>
    <lineage>
        <taxon>Bacteria</taxon>
        <taxon>Bacillati</taxon>
        <taxon>Actinomycetota</taxon>
        <taxon>Actinomycetes</taxon>
        <taxon>Micrococcales</taxon>
        <taxon>Microbacteriaceae</taxon>
        <taxon>Gryllotalpicola</taxon>
    </lineage>
</organism>
<evidence type="ECO:0000313" key="5">
    <source>
        <dbReference type="Proteomes" id="UP001500213"/>
    </source>
</evidence>
<accession>A0ABP8AUP1</accession>
<dbReference type="RefSeq" id="WP_344776587.1">
    <property type="nucleotide sequence ID" value="NZ_BAABBX010000015.1"/>
</dbReference>
<dbReference type="Pfam" id="PF13411">
    <property type="entry name" value="MerR_1"/>
    <property type="match status" value="1"/>
</dbReference>
<sequence>MTWSTREIAQLAGTTLRTVRHYHEIGLLPEPERMSNGYKSYRTDHLVRLLEIRRLARIGLPLSTIATVVQGAGDLDSSTLDAVEADLAATIQQLQQAQKEIAQLRRTPVKTDLPFAAAVAAQEAELSAADRSLYAVITQVAGDRGMSHWDSILRGFARTLAFDEFDVLRADADEQTRQSLAERMTPHTTELLAQNPLPDDALPPSIREQSAFAQTVIDAMIDLYNPAQLDVIARIWRAIGIV</sequence>
<dbReference type="InterPro" id="IPR009061">
    <property type="entry name" value="DNA-bd_dom_put_sf"/>
</dbReference>
<protein>
    <submittedName>
        <fullName evidence="4">MerR family transcriptional regulator</fullName>
    </submittedName>
</protein>